<reference evidence="3" key="2">
    <citation type="submission" date="2025-08" db="UniProtKB">
        <authorList>
            <consortium name="Ensembl"/>
        </authorList>
    </citation>
    <scope>IDENTIFICATION</scope>
</reference>
<keyword evidence="2" id="KW-1133">Transmembrane helix</keyword>
<dbReference type="InterPro" id="IPR033542">
    <property type="entry name" value="TM225"/>
</dbReference>
<dbReference type="AlphaFoldDB" id="A0A4X1VDT5"/>
<organism evidence="3 4">
    <name type="scientific">Sus scrofa</name>
    <name type="common">Pig</name>
    <dbReference type="NCBI Taxonomy" id="9823"/>
    <lineage>
        <taxon>Eukaryota</taxon>
        <taxon>Metazoa</taxon>
        <taxon>Chordata</taxon>
        <taxon>Craniata</taxon>
        <taxon>Vertebrata</taxon>
        <taxon>Euteleostomi</taxon>
        <taxon>Mammalia</taxon>
        <taxon>Eutheria</taxon>
        <taxon>Laurasiatheria</taxon>
        <taxon>Artiodactyla</taxon>
        <taxon>Suina</taxon>
        <taxon>Suidae</taxon>
        <taxon>Sus</taxon>
    </lineage>
</organism>
<gene>
    <name evidence="3" type="primary">TMEM225B</name>
</gene>
<dbReference type="Ensembl" id="ENSSSCT00070049031.1">
    <property type="protein sequence ID" value="ENSSSCP00070041409.1"/>
    <property type="gene ID" value="ENSSSCG00070024571.1"/>
</dbReference>
<sequence length="269" mass="30034">MHLAHKGGLGSAANPTRAHRSRWRGRCSASGNEDGYLVQTLGDRLPRTFQRGPSVGRSTPFCVKCGIVKPYRILILVCTFSGSALLWWAFSLSTWVRIEIPSGSQVLFSALFAICSGEIKCWIPLSKSNDYIFGRIFMISALLLSFFLSFILLVLPHSLPDTRKQYFVFTIVFFVIGICVFLALLLHSLHVLKVTNLCKDAKITFLYPTFILSFSAILFFLSGILCLFSSHHCWLQCVLQQPIQVKPMQMSVVSGNSAMVTERTPGRDG</sequence>
<evidence type="ECO:0000256" key="2">
    <source>
        <dbReference type="SAM" id="Phobius"/>
    </source>
</evidence>
<evidence type="ECO:0000313" key="4">
    <source>
        <dbReference type="Proteomes" id="UP000314985"/>
    </source>
</evidence>
<protein>
    <submittedName>
        <fullName evidence="3">Transmembrane protein 225B</fullName>
    </submittedName>
</protein>
<feature type="transmembrane region" description="Helical" evidence="2">
    <location>
        <begin position="73"/>
        <end position="90"/>
    </location>
</feature>
<evidence type="ECO:0000313" key="3">
    <source>
        <dbReference type="Ensembl" id="ENSSSCP00070041409.1"/>
    </source>
</evidence>
<feature type="transmembrane region" description="Helical" evidence="2">
    <location>
        <begin position="205"/>
        <end position="228"/>
    </location>
</feature>
<proteinExistence type="predicted"/>
<evidence type="ECO:0000256" key="1">
    <source>
        <dbReference type="SAM" id="MobiDB-lite"/>
    </source>
</evidence>
<dbReference type="Proteomes" id="UP000314985">
    <property type="component" value="Unassembled WGS sequence"/>
</dbReference>
<feature type="transmembrane region" description="Helical" evidence="2">
    <location>
        <begin position="166"/>
        <end position="185"/>
    </location>
</feature>
<dbReference type="PANTHER" id="PTHR36477:SF2">
    <property type="entry name" value="TRANSMEMBRANE PROTEIN 225B"/>
    <property type="match status" value="1"/>
</dbReference>
<feature type="region of interest" description="Disordered" evidence="1">
    <location>
        <begin position="1"/>
        <end position="28"/>
    </location>
</feature>
<feature type="transmembrane region" description="Helical" evidence="2">
    <location>
        <begin position="132"/>
        <end position="154"/>
    </location>
</feature>
<keyword evidence="2" id="KW-0472">Membrane</keyword>
<accession>A0A4X1VDT5</accession>
<dbReference type="PANTHER" id="PTHR36477">
    <property type="entry name" value="TRANSMEMBRANE PROTEIN 225"/>
    <property type="match status" value="1"/>
</dbReference>
<keyword evidence="2" id="KW-0812">Transmembrane</keyword>
<reference evidence="4" key="1">
    <citation type="submission" date="2017-08" db="EMBL/GenBank/DDBJ databases">
        <title>USMARCv1.0.</title>
        <authorList>
            <person name="Hannum G.I."/>
            <person name="Koren S."/>
            <person name="Schroeder S.G."/>
            <person name="Chin S.C."/>
            <person name="Nonneman D.J."/>
            <person name="Becker S.A."/>
            <person name="Rosen B.D."/>
            <person name="Bickhart D.M."/>
            <person name="Putnam N.H."/>
            <person name="Green R.E."/>
            <person name="Tuggle C.K."/>
            <person name="Liu H."/>
            <person name="Rohrer G.A."/>
            <person name="Warr A."/>
            <person name="Hall R."/>
            <person name="Kim K."/>
            <person name="Hume D.A."/>
            <person name="Talbot R."/>
            <person name="Chow W."/>
            <person name="Howe K."/>
            <person name="Schwartz A.S."/>
            <person name="Watson M."/>
            <person name="Archibald A.L."/>
            <person name="Phillippy A.M."/>
            <person name="Smith T.P.L."/>
        </authorList>
    </citation>
    <scope>NUCLEOTIDE SEQUENCE [LARGE SCALE GENOMIC DNA]</scope>
</reference>
<name>A0A4X1VDT5_PIG</name>